<name>A0A9Q0H3T9_9MAGN</name>
<gene>
    <name evidence="3" type="ORF">NE237_024869</name>
</gene>
<keyword evidence="4" id="KW-1185">Reference proteome</keyword>
<keyword evidence="1" id="KW-0175">Coiled coil</keyword>
<evidence type="ECO:0000313" key="3">
    <source>
        <dbReference type="EMBL" id="KAJ4957758.1"/>
    </source>
</evidence>
<evidence type="ECO:0000256" key="2">
    <source>
        <dbReference type="SAM" id="MobiDB-lite"/>
    </source>
</evidence>
<feature type="region of interest" description="Disordered" evidence="2">
    <location>
        <begin position="14"/>
        <end position="64"/>
    </location>
</feature>
<reference evidence="3" key="1">
    <citation type="journal article" date="2023" name="Plant J.">
        <title>The genome of the king protea, Protea cynaroides.</title>
        <authorList>
            <person name="Chang J."/>
            <person name="Duong T.A."/>
            <person name="Schoeman C."/>
            <person name="Ma X."/>
            <person name="Roodt D."/>
            <person name="Barker N."/>
            <person name="Li Z."/>
            <person name="Van de Peer Y."/>
            <person name="Mizrachi E."/>
        </authorList>
    </citation>
    <scope>NUCLEOTIDE SEQUENCE</scope>
    <source>
        <tissue evidence="3">Young leaves</tissue>
    </source>
</reference>
<sequence>MFSYEQLDELLLQGAHKKEHERRPSHAKVLASGSKRRKVLGTDNQEEIGPNVIGSVPILDEGIPSPTAEETFEAARGAASKNAELVQIQAALGAAESARRQAEADAHKANAKLMQAEAEAKRVAYELKSAQGALAEKAKAIPGGAAVVANFKERKDGI</sequence>
<dbReference type="AlphaFoldDB" id="A0A9Q0H3T9"/>
<proteinExistence type="predicted"/>
<organism evidence="3 4">
    <name type="scientific">Protea cynaroides</name>
    <dbReference type="NCBI Taxonomy" id="273540"/>
    <lineage>
        <taxon>Eukaryota</taxon>
        <taxon>Viridiplantae</taxon>
        <taxon>Streptophyta</taxon>
        <taxon>Embryophyta</taxon>
        <taxon>Tracheophyta</taxon>
        <taxon>Spermatophyta</taxon>
        <taxon>Magnoliopsida</taxon>
        <taxon>Proteales</taxon>
        <taxon>Proteaceae</taxon>
        <taxon>Protea</taxon>
    </lineage>
</organism>
<evidence type="ECO:0000256" key="1">
    <source>
        <dbReference type="SAM" id="Coils"/>
    </source>
</evidence>
<protein>
    <submittedName>
        <fullName evidence="3">Uncharacterized protein</fullName>
    </submittedName>
</protein>
<feature type="coiled-coil region" evidence="1">
    <location>
        <begin position="85"/>
        <end position="126"/>
    </location>
</feature>
<dbReference type="EMBL" id="JAMYWD010000010">
    <property type="protein sequence ID" value="KAJ4957758.1"/>
    <property type="molecule type" value="Genomic_DNA"/>
</dbReference>
<dbReference type="Proteomes" id="UP001141806">
    <property type="component" value="Unassembled WGS sequence"/>
</dbReference>
<accession>A0A9Q0H3T9</accession>
<comment type="caution">
    <text evidence="3">The sequence shown here is derived from an EMBL/GenBank/DDBJ whole genome shotgun (WGS) entry which is preliminary data.</text>
</comment>
<evidence type="ECO:0000313" key="4">
    <source>
        <dbReference type="Proteomes" id="UP001141806"/>
    </source>
</evidence>